<organism evidence="4 5">
    <name type="scientific">Adhaeribacter aerolatus</name>
    <dbReference type="NCBI Taxonomy" id="670289"/>
    <lineage>
        <taxon>Bacteria</taxon>
        <taxon>Pseudomonadati</taxon>
        <taxon>Bacteroidota</taxon>
        <taxon>Cytophagia</taxon>
        <taxon>Cytophagales</taxon>
        <taxon>Hymenobacteraceae</taxon>
        <taxon>Adhaeribacter</taxon>
    </lineage>
</organism>
<dbReference type="Pfam" id="PF17837">
    <property type="entry name" value="4PPT_N"/>
    <property type="match status" value="1"/>
</dbReference>
<dbReference type="OrthoDB" id="1190494at2"/>
<evidence type="ECO:0000259" key="2">
    <source>
        <dbReference type="Pfam" id="PF01648"/>
    </source>
</evidence>
<dbReference type="InterPro" id="IPR037143">
    <property type="entry name" value="4-PPantetheinyl_Trfase_dom_sf"/>
</dbReference>
<feature type="domain" description="4'-phosphopantetheinyl transferase" evidence="2">
    <location>
        <begin position="110"/>
        <end position="210"/>
    </location>
</feature>
<evidence type="ECO:0000256" key="1">
    <source>
        <dbReference type="ARBA" id="ARBA00022679"/>
    </source>
</evidence>
<accession>A0A512B3A4</accession>
<proteinExistence type="predicted"/>
<evidence type="ECO:0000313" key="5">
    <source>
        <dbReference type="Proteomes" id="UP000321532"/>
    </source>
</evidence>
<dbReference type="RefSeq" id="WP_146902465.1">
    <property type="nucleotide sequence ID" value="NZ_BJYS01000036.1"/>
</dbReference>
<protein>
    <submittedName>
        <fullName evidence="4">Siderophore biosynthesis protein</fullName>
    </submittedName>
</protein>
<dbReference type="InterPro" id="IPR008278">
    <property type="entry name" value="4-PPantetheinyl_Trfase_dom"/>
</dbReference>
<dbReference type="Proteomes" id="UP000321532">
    <property type="component" value="Unassembled WGS sequence"/>
</dbReference>
<evidence type="ECO:0000259" key="3">
    <source>
        <dbReference type="Pfam" id="PF17837"/>
    </source>
</evidence>
<reference evidence="4 5" key="1">
    <citation type="submission" date="2019-07" db="EMBL/GenBank/DDBJ databases">
        <title>Whole genome shotgun sequence of Adhaeribacter aerolatus NBRC 106133.</title>
        <authorList>
            <person name="Hosoyama A."/>
            <person name="Uohara A."/>
            <person name="Ohji S."/>
            <person name="Ichikawa N."/>
        </authorList>
    </citation>
    <scope>NUCLEOTIDE SEQUENCE [LARGE SCALE GENOMIC DNA]</scope>
    <source>
        <strain evidence="4 5">NBRC 106133</strain>
    </source>
</reference>
<evidence type="ECO:0000313" key="4">
    <source>
        <dbReference type="EMBL" id="GEO06438.1"/>
    </source>
</evidence>
<dbReference type="GO" id="GO:0008897">
    <property type="term" value="F:holo-[acyl-carrier-protein] synthase activity"/>
    <property type="evidence" value="ECO:0007669"/>
    <property type="project" value="InterPro"/>
</dbReference>
<keyword evidence="1" id="KW-0808">Transferase</keyword>
<dbReference type="Pfam" id="PF01648">
    <property type="entry name" value="ACPS"/>
    <property type="match status" value="1"/>
</dbReference>
<sequence length="218" mass="24579">MALLNIREINPATYLGFWEISETAESLRNALQDLTSCQLVIPEFASASRQKQWLSSRILVYTLLQNFTAAYFPLQTSAAGKPIFPEEKYQVSITHSHTLVGVILAKGHKVGIDIEIISPKVMRVVDKFMCGPEIEDAGGNLEKTLVYWSAKETLYKLYSKKKLIFKDHLLVEPFALHNTGALTTLVKTPGTENTFTVYYEHLNGYILTYCVSELNDII</sequence>
<keyword evidence="5" id="KW-1185">Reference proteome</keyword>
<feature type="domain" description="4'-phosphopantetheinyl transferase N-terminal" evidence="3">
    <location>
        <begin position="45"/>
        <end position="105"/>
    </location>
</feature>
<dbReference type="GO" id="GO:0000287">
    <property type="term" value="F:magnesium ion binding"/>
    <property type="evidence" value="ECO:0007669"/>
    <property type="project" value="InterPro"/>
</dbReference>
<dbReference type="EMBL" id="BJYS01000036">
    <property type="protein sequence ID" value="GEO06438.1"/>
    <property type="molecule type" value="Genomic_DNA"/>
</dbReference>
<comment type="caution">
    <text evidence="4">The sequence shown here is derived from an EMBL/GenBank/DDBJ whole genome shotgun (WGS) entry which is preliminary data.</text>
</comment>
<name>A0A512B3A4_9BACT</name>
<dbReference type="InterPro" id="IPR041354">
    <property type="entry name" value="4PPT_N"/>
</dbReference>
<dbReference type="Gene3D" id="3.90.470.20">
    <property type="entry name" value="4'-phosphopantetheinyl transferase domain"/>
    <property type="match status" value="1"/>
</dbReference>
<gene>
    <name evidence="4" type="ORF">AAE02nite_41020</name>
</gene>
<dbReference type="SUPFAM" id="SSF56214">
    <property type="entry name" value="4'-phosphopantetheinyl transferase"/>
    <property type="match status" value="2"/>
</dbReference>
<dbReference type="AlphaFoldDB" id="A0A512B3A4"/>